<dbReference type="Pfam" id="PF16363">
    <property type="entry name" value="GDP_Man_Dehyd"/>
    <property type="match status" value="1"/>
</dbReference>
<dbReference type="EC" id="1.1.1.135" evidence="2"/>
<evidence type="ECO:0000259" key="1">
    <source>
        <dbReference type="Pfam" id="PF16363"/>
    </source>
</evidence>
<dbReference type="SUPFAM" id="SSF51735">
    <property type="entry name" value="NAD(P)-binding Rossmann-fold domains"/>
    <property type="match status" value="1"/>
</dbReference>
<dbReference type="EMBL" id="OX458333">
    <property type="protein sequence ID" value="CAI8927231.1"/>
    <property type="molecule type" value="Genomic_DNA"/>
</dbReference>
<dbReference type="Gene3D" id="3.90.25.10">
    <property type="entry name" value="UDP-galactose 4-epimerase, domain 1"/>
    <property type="match status" value="1"/>
</dbReference>
<protein>
    <submittedName>
        <fullName evidence="2">GDP-6-deoxy-D-talose 4-dehydrogenase</fullName>
        <ecNumber evidence="2">1.1.1.135</ecNumber>
    </submittedName>
</protein>
<proteinExistence type="predicted"/>
<keyword evidence="2" id="KW-0560">Oxidoreductase</keyword>
<gene>
    <name evidence="2" type="ORF">MSZNOR_3963</name>
</gene>
<dbReference type="RefSeq" id="WP_036267931.1">
    <property type="nucleotide sequence ID" value="NZ_OX458333.1"/>
</dbReference>
<keyword evidence="3" id="KW-1185">Reference proteome</keyword>
<reference evidence="2 3" key="1">
    <citation type="submission" date="2023-03" db="EMBL/GenBank/DDBJ databases">
        <authorList>
            <person name="Pearce D."/>
        </authorList>
    </citation>
    <scope>NUCLEOTIDE SEQUENCE [LARGE SCALE GENOMIC DNA]</scope>
    <source>
        <strain evidence="2">Msz</strain>
    </source>
</reference>
<evidence type="ECO:0000313" key="3">
    <source>
        <dbReference type="Proteomes" id="UP001162030"/>
    </source>
</evidence>
<dbReference type="InterPro" id="IPR036291">
    <property type="entry name" value="NAD(P)-bd_dom_sf"/>
</dbReference>
<dbReference type="InterPro" id="IPR016040">
    <property type="entry name" value="NAD(P)-bd_dom"/>
</dbReference>
<dbReference type="GO" id="GO:0047916">
    <property type="term" value="F:GDP-6-deoxy-D-talose 4-dehydrogenase activity"/>
    <property type="evidence" value="ECO:0007669"/>
    <property type="project" value="UniProtKB-EC"/>
</dbReference>
<dbReference type="PANTHER" id="PTHR43000">
    <property type="entry name" value="DTDP-D-GLUCOSE 4,6-DEHYDRATASE-RELATED"/>
    <property type="match status" value="1"/>
</dbReference>
<dbReference type="Proteomes" id="UP001162030">
    <property type="component" value="Chromosome"/>
</dbReference>
<name>A0ABM9I6N2_9GAMM</name>
<feature type="domain" description="NAD(P)-binding" evidence="1">
    <location>
        <begin position="5"/>
        <end position="290"/>
    </location>
</feature>
<organism evidence="2 3">
    <name type="scientific">Methylocaldum szegediense</name>
    <dbReference type="NCBI Taxonomy" id="73780"/>
    <lineage>
        <taxon>Bacteria</taxon>
        <taxon>Pseudomonadati</taxon>
        <taxon>Pseudomonadota</taxon>
        <taxon>Gammaproteobacteria</taxon>
        <taxon>Methylococcales</taxon>
        <taxon>Methylococcaceae</taxon>
        <taxon>Methylocaldum</taxon>
    </lineage>
</organism>
<sequence>METVLVTGSRGFTGRYLCAALAEKGYRVVGLVRGSASTLDEVQCDLSDPAATNEVVKRVRPDRVVHLAAIAFVGHGCAEEFYRVNLFGTLNLIEAIALHAEHVRQIVVASSATVYGNVDGERIDESHCPLPVDHYGISKLAMEYMLRTWFNRLPILIARPFNYTGPGQNEHFLVPKIVKHFSHGYSKIELGNLDVARDFSDVRDVVEIYSRLLESDIHSEVVNICSGRAISLREILDTMQDIAGYSIEVRRNRQFVRQNEIRRMAGDNSKLLRLVGSVPTKSLSETLYEMYEAERPGRLQKRSLCV</sequence>
<evidence type="ECO:0000313" key="2">
    <source>
        <dbReference type="EMBL" id="CAI8927231.1"/>
    </source>
</evidence>
<accession>A0ABM9I6N2</accession>
<dbReference type="Gene3D" id="3.40.50.720">
    <property type="entry name" value="NAD(P)-binding Rossmann-like Domain"/>
    <property type="match status" value="1"/>
</dbReference>